<dbReference type="AlphaFoldDB" id="A0A087SUN2"/>
<accession>A0A087SUN2</accession>
<sequence length="67" mass="7448">MYPCLIHQAQLIPLLSQLLDQLDKFNRLAPGLNKEDSTDLLWHGIPLCDVGISVAQLSEDSPIIHKA</sequence>
<keyword evidence="2" id="KW-1185">Reference proteome</keyword>
<dbReference type="EMBL" id="KK112033">
    <property type="protein sequence ID" value="KFM56571.1"/>
    <property type="molecule type" value="Genomic_DNA"/>
</dbReference>
<reference evidence="1 2" key="1">
    <citation type="submission" date="2013-11" db="EMBL/GenBank/DDBJ databases">
        <title>Genome sequencing of Stegodyphus mimosarum.</title>
        <authorList>
            <person name="Bechsgaard J."/>
        </authorList>
    </citation>
    <scope>NUCLEOTIDE SEQUENCE [LARGE SCALE GENOMIC DNA]</scope>
</reference>
<organism evidence="1 2">
    <name type="scientific">Stegodyphus mimosarum</name>
    <name type="common">African social velvet spider</name>
    <dbReference type="NCBI Taxonomy" id="407821"/>
    <lineage>
        <taxon>Eukaryota</taxon>
        <taxon>Metazoa</taxon>
        <taxon>Ecdysozoa</taxon>
        <taxon>Arthropoda</taxon>
        <taxon>Chelicerata</taxon>
        <taxon>Arachnida</taxon>
        <taxon>Araneae</taxon>
        <taxon>Araneomorphae</taxon>
        <taxon>Entelegynae</taxon>
        <taxon>Eresoidea</taxon>
        <taxon>Eresidae</taxon>
        <taxon>Stegodyphus</taxon>
    </lineage>
</organism>
<evidence type="ECO:0000313" key="2">
    <source>
        <dbReference type="Proteomes" id="UP000054359"/>
    </source>
</evidence>
<feature type="non-terminal residue" evidence="1">
    <location>
        <position position="67"/>
    </location>
</feature>
<proteinExistence type="predicted"/>
<dbReference type="Proteomes" id="UP000054359">
    <property type="component" value="Unassembled WGS sequence"/>
</dbReference>
<protein>
    <submittedName>
        <fullName evidence="1">Uncharacterized protein</fullName>
    </submittedName>
</protein>
<evidence type="ECO:0000313" key="1">
    <source>
        <dbReference type="EMBL" id="KFM56571.1"/>
    </source>
</evidence>
<name>A0A087SUN2_STEMI</name>
<gene>
    <name evidence="1" type="ORF">X975_06859</name>
</gene>